<evidence type="ECO:0000313" key="1">
    <source>
        <dbReference type="EMBL" id="KAF9589368.1"/>
    </source>
</evidence>
<sequence length="236" mass="26880">MQFSMRRGIIIYSKMELYCRVLRRSFTCLKSYLGFTLQELEKLYQKFGENVLDATKKFENLITDKKDIEGLPASALGLAAQTAVSKLQEMARGTSELALSWIRRAREAAQTGLFSSDKSLLYDLDCPLNVYLRNSHSWMLGPALGHENATAENGPWIITLDAPSFLPVMQHALNRPLREEVYRAYVTRASSGDFDNTPIINQILKLRFCNSFICQHKWTVSRDFSLPILCNPVFAK</sequence>
<protein>
    <submittedName>
        <fullName evidence="1">Uncharacterized protein</fullName>
    </submittedName>
</protein>
<dbReference type="EMBL" id="JADFTS010000009">
    <property type="protein sequence ID" value="KAF9589368.1"/>
    <property type="molecule type" value="Genomic_DNA"/>
</dbReference>
<gene>
    <name evidence="1" type="ORF">IFM89_023302</name>
</gene>
<evidence type="ECO:0000313" key="2">
    <source>
        <dbReference type="Proteomes" id="UP000631114"/>
    </source>
</evidence>
<reference evidence="1 2" key="1">
    <citation type="submission" date="2020-10" db="EMBL/GenBank/DDBJ databases">
        <title>The Coptis chinensis genome and diversification of protoberbering-type alkaloids.</title>
        <authorList>
            <person name="Wang B."/>
            <person name="Shu S."/>
            <person name="Song C."/>
            <person name="Liu Y."/>
        </authorList>
    </citation>
    <scope>NUCLEOTIDE SEQUENCE [LARGE SCALE GENOMIC DNA]</scope>
    <source>
        <strain evidence="1">HL-2020</strain>
        <tissue evidence="1">Leaf</tissue>
    </source>
</reference>
<dbReference type="InterPro" id="IPR024077">
    <property type="entry name" value="Neurolysin/TOP_dom2"/>
</dbReference>
<dbReference type="AlphaFoldDB" id="A0A835H0L2"/>
<accession>A0A835H0L2</accession>
<name>A0A835H0L2_9MAGN</name>
<dbReference type="SUPFAM" id="SSF55486">
    <property type="entry name" value="Metalloproteases ('zincins'), catalytic domain"/>
    <property type="match status" value="1"/>
</dbReference>
<proteinExistence type="predicted"/>
<organism evidence="1 2">
    <name type="scientific">Coptis chinensis</name>
    <dbReference type="NCBI Taxonomy" id="261450"/>
    <lineage>
        <taxon>Eukaryota</taxon>
        <taxon>Viridiplantae</taxon>
        <taxon>Streptophyta</taxon>
        <taxon>Embryophyta</taxon>
        <taxon>Tracheophyta</taxon>
        <taxon>Spermatophyta</taxon>
        <taxon>Magnoliopsida</taxon>
        <taxon>Ranunculales</taxon>
        <taxon>Ranunculaceae</taxon>
        <taxon>Coptidoideae</taxon>
        <taxon>Coptis</taxon>
    </lineage>
</organism>
<dbReference type="GO" id="GO:0006508">
    <property type="term" value="P:proteolysis"/>
    <property type="evidence" value="ECO:0007669"/>
    <property type="project" value="InterPro"/>
</dbReference>
<comment type="caution">
    <text evidence="1">The sequence shown here is derived from an EMBL/GenBank/DDBJ whole genome shotgun (WGS) entry which is preliminary data.</text>
</comment>
<dbReference type="Gene3D" id="1.10.1370.10">
    <property type="entry name" value="Neurolysin, domain 3"/>
    <property type="match status" value="1"/>
</dbReference>
<dbReference type="Proteomes" id="UP000631114">
    <property type="component" value="Unassembled WGS sequence"/>
</dbReference>
<keyword evidence="2" id="KW-1185">Reference proteome</keyword>
<dbReference type="GO" id="GO:0006518">
    <property type="term" value="P:peptide metabolic process"/>
    <property type="evidence" value="ECO:0007669"/>
    <property type="project" value="TreeGrafter"/>
</dbReference>
<dbReference type="OrthoDB" id="534666at2759"/>
<dbReference type="PANTHER" id="PTHR11804">
    <property type="entry name" value="PROTEASE M3 THIMET OLIGOPEPTIDASE-RELATED"/>
    <property type="match status" value="1"/>
</dbReference>
<dbReference type="InterPro" id="IPR045090">
    <property type="entry name" value="Pept_M3A_M3B"/>
</dbReference>
<dbReference type="GO" id="GO:0004222">
    <property type="term" value="F:metalloendopeptidase activity"/>
    <property type="evidence" value="ECO:0007669"/>
    <property type="project" value="InterPro"/>
</dbReference>
<dbReference type="PANTHER" id="PTHR11804:SF83">
    <property type="entry name" value="LD37516P"/>
    <property type="match status" value="1"/>
</dbReference>